<dbReference type="AlphaFoldDB" id="A0A060RD42"/>
<evidence type="ECO:0000313" key="1">
    <source>
        <dbReference type="EMBL" id="CDN31873.1"/>
    </source>
</evidence>
<dbReference type="HOGENOM" id="CLU_1412738_0_0_10"/>
<gene>
    <name evidence="1" type="ORF">BN938_1793</name>
</gene>
<accession>A0A060RD42</accession>
<dbReference type="eggNOG" id="ENOG5033R98">
    <property type="taxonomic scope" value="Bacteria"/>
</dbReference>
<name>A0A060RD42_9BACT</name>
<dbReference type="STRING" id="1433126.BN938_1793"/>
<reference evidence="1 2" key="1">
    <citation type="journal article" date="2015" name="Genome Announc.">
        <title>Complete Genome Sequence of the Novel Leech Symbiont Mucinivorans hirudinis M3T.</title>
        <authorList>
            <person name="Nelson M.C."/>
            <person name="Bomar L."/>
            <person name="Graf J."/>
        </authorList>
    </citation>
    <scope>NUCLEOTIDE SEQUENCE [LARGE SCALE GENOMIC DNA]</scope>
    <source>
        <strain evidence="2">M3</strain>
    </source>
</reference>
<dbReference type="Proteomes" id="UP000027616">
    <property type="component" value="Chromosome I"/>
</dbReference>
<keyword evidence="2" id="KW-1185">Reference proteome</keyword>
<dbReference type="PATRIC" id="fig|1433126.3.peg.1772"/>
<organism evidence="1 2">
    <name type="scientific">Mucinivorans hirudinis</name>
    <dbReference type="NCBI Taxonomy" id="1433126"/>
    <lineage>
        <taxon>Bacteria</taxon>
        <taxon>Pseudomonadati</taxon>
        <taxon>Bacteroidota</taxon>
        <taxon>Bacteroidia</taxon>
        <taxon>Bacteroidales</taxon>
        <taxon>Rikenellaceae</taxon>
        <taxon>Mucinivorans</taxon>
    </lineage>
</organism>
<dbReference type="EMBL" id="HG934468">
    <property type="protein sequence ID" value="CDN31873.1"/>
    <property type="molecule type" value="Genomic_DNA"/>
</dbReference>
<sequence>MAKITLDDFCNQWSRGKQVRPWHSLLAKNAEDFATLAGEYALSRFRTSFVEGGFYGSGQKWAPRESKWGEKFTHPIMIDQEELKNKIKGEMGKGGSYSVFGKRDYRRRYRYDIWTSEQSKAIKGKRGKKRGRNQSYAAVHNTNPSLGLYTVNQYSSRRPVQRQFIGHSEKLLNTIERVFVPLIFRDFPGYDKR</sequence>
<proteinExistence type="predicted"/>
<dbReference type="OrthoDB" id="1030342at2"/>
<evidence type="ECO:0000313" key="2">
    <source>
        <dbReference type="Proteomes" id="UP000027616"/>
    </source>
</evidence>
<protein>
    <submittedName>
        <fullName evidence="1">Uncharacterized protein</fullName>
    </submittedName>
</protein>
<dbReference type="KEGG" id="rbc:BN938_1793"/>